<name>V8G9P6_9BURK</name>
<comment type="caution">
    <text evidence="2">The sequence shown here is derived from an EMBL/GenBank/DDBJ whole genome shotgun (WGS) entry which is preliminary data.</text>
</comment>
<sequence length="616" mass="68311">MRAKEWRNRDTIGAFSVEQTLHNCYNQYHGLSSACDTDLDNSLNTNVVISLTKHKVDVMTAWTRDLLGSANASPFLVEPTPIPELNDTAKLQVVAKLRDTLMGGFEGSPAEVIELTRQLKERQLAEEFEIAKKSSVAMQQLIDDQLVEGGFRNQLMDFLTNFALYPYAVMLGPMPEMVPVLKWSGTRPITGEKPILRTMNISPFDYFWSPDTYEAGKGTYDIVKRRMTKMTLLQCATLPGFIEQNVKSAIKFFSAPDTQLDWLGGNPDKSNTPLNPWSQDESIDVLLHFGALSGKELRRYGMTGVEDDKYYECQAMVLGSWTIRLLINPNPNISARPIYSASYQRVPGKMAGYGIAQNLRDIERSFMAAYRGLMENIGYSSAPMGEVDFSRIQRYMSDDQIGQLMSATMVPTDPDVSGGGRPAHYFHNVPNISNQLLGVMQYFTELADRHTGIPAAMSGQPVGTGANRTFRGIMALYGNALKGVQSALINLDKELFEPLGTAYFHYNMKFSKDQRVKGDVMVHARGTEGLLQKEIARQGSIEQLQMIAQLSQTGQLDPKVLRWAVNKALETSGVPLDELGVSDDIDMSVGQPDPMAQAIGQGQDMPPSPPTPQGVM</sequence>
<reference evidence="2 3" key="1">
    <citation type="submission" date="2013-11" db="EMBL/GenBank/DDBJ databases">
        <title>Genomic analysis of Pelistega sp. HM-7.</title>
        <authorList>
            <person name="Kumbhare S.V."/>
            <person name="Shetty S.A."/>
            <person name="Sharma O."/>
            <person name="Dhotre D.P."/>
        </authorList>
    </citation>
    <scope>NUCLEOTIDE SEQUENCE [LARGE SCALE GENOMIC DNA]</scope>
    <source>
        <strain evidence="2 3">HM-7</strain>
    </source>
</reference>
<accession>V8G9P6</accession>
<protein>
    <recommendedName>
        <fullName evidence="4">Portal protein</fullName>
    </recommendedName>
</protein>
<dbReference type="PROSITE" id="PS51257">
    <property type="entry name" value="PROKAR_LIPOPROTEIN"/>
    <property type="match status" value="1"/>
</dbReference>
<gene>
    <name evidence="2" type="ORF">V757_02935</name>
</gene>
<feature type="region of interest" description="Disordered" evidence="1">
    <location>
        <begin position="587"/>
        <end position="616"/>
    </location>
</feature>
<evidence type="ECO:0000256" key="1">
    <source>
        <dbReference type="SAM" id="MobiDB-lite"/>
    </source>
</evidence>
<organism evidence="2 3">
    <name type="scientific">Pelistega indica</name>
    <dbReference type="NCBI Taxonomy" id="1414851"/>
    <lineage>
        <taxon>Bacteria</taxon>
        <taxon>Pseudomonadati</taxon>
        <taxon>Pseudomonadota</taxon>
        <taxon>Betaproteobacteria</taxon>
        <taxon>Burkholderiales</taxon>
        <taxon>Alcaligenaceae</taxon>
        <taxon>Pelistega</taxon>
    </lineage>
</organism>
<proteinExistence type="predicted"/>
<evidence type="ECO:0000313" key="3">
    <source>
        <dbReference type="Proteomes" id="UP000018766"/>
    </source>
</evidence>
<dbReference type="EMBL" id="AYSV01000042">
    <property type="protein sequence ID" value="ETD72663.1"/>
    <property type="molecule type" value="Genomic_DNA"/>
</dbReference>
<feature type="compositionally biased region" description="Pro residues" evidence="1">
    <location>
        <begin position="606"/>
        <end position="616"/>
    </location>
</feature>
<dbReference type="AlphaFoldDB" id="V8G9P6"/>
<dbReference type="Proteomes" id="UP000018766">
    <property type="component" value="Unassembled WGS sequence"/>
</dbReference>
<keyword evidence="3" id="KW-1185">Reference proteome</keyword>
<evidence type="ECO:0000313" key="2">
    <source>
        <dbReference type="EMBL" id="ETD72663.1"/>
    </source>
</evidence>
<evidence type="ECO:0008006" key="4">
    <source>
        <dbReference type="Google" id="ProtNLM"/>
    </source>
</evidence>